<accession>A0A8H3FQY8</accession>
<reference evidence="1" key="1">
    <citation type="submission" date="2021-03" db="EMBL/GenBank/DDBJ databases">
        <authorList>
            <person name="Tagirdzhanova G."/>
        </authorList>
    </citation>
    <scope>NUCLEOTIDE SEQUENCE</scope>
</reference>
<evidence type="ECO:0000313" key="1">
    <source>
        <dbReference type="EMBL" id="CAF9929208.1"/>
    </source>
</evidence>
<organism evidence="1 2">
    <name type="scientific">Imshaugia aleurites</name>
    <dbReference type="NCBI Taxonomy" id="172621"/>
    <lineage>
        <taxon>Eukaryota</taxon>
        <taxon>Fungi</taxon>
        <taxon>Dikarya</taxon>
        <taxon>Ascomycota</taxon>
        <taxon>Pezizomycotina</taxon>
        <taxon>Lecanoromycetes</taxon>
        <taxon>OSLEUM clade</taxon>
        <taxon>Lecanoromycetidae</taxon>
        <taxon>Lecanorales</taxon>
        <taxon>Lecanorineae</taxon>
        <taxon>Parmeliaceae</taxon>
        <taxon>Imshaugia</taxon>
    </lineage>
</organism>
<dbReference type="Proteomes" id="UP000664534">
    <property type="component" value="Unassembled WGS sequence"/>
</dbReference>
<gene>
    <name evidence="1" type="ORF">IMSHALPRED_007854</name>
</gene>
<proteinExistence type="predicted"/>
<keyword evidence="2" id="KW-1185">Reference proteome</keyword>
<sequence length="238" mass="26360">MAPKRPSSDLDYNACHPNIIPRTETKTETISATDALLSANARILELERQLKDLHAFIKTKGLTRVAPQSIRQHMLIGPGAAKALANQIESAARKVSDKLDVETWNVRKTGVTSDDMSEAMMPFLDEVEELRKLPDSTAIAFDLVMVLANCSYGGMDNGGCGCGDRPSDQEVDDLLVQLATERKNIDPSWDYPHVLDSLQKEAEYLNGYGIEDFYTQTIDLLSAWQRAGEGETCQRAVR</sequence>
<evidence type="ECO:0000313" key="2">
    <source>
        <dbReference type="Proteomes" id="UP000664534"/>
    </source>
</evidence>
<name>A0A8H3FQY8_9LECA</name>
<comment type="caution">
    <text evidence="1">The sequence shown here is derived from an EMBL/GenBank/DDBJ whole genome shotgun (WGS) entry which is preliminary data.</text>
</comment>
<dbReference type="EMBL" id="CAJPDT010000052">
    <property type="protein sequence ID" value="CAF9929208.1"/>
    <property type="molecule type" value="Genomic_DNA"/>
</dbReference>
<protein>
    <submittedName>
        <fullName evidence="1">Uncharacterized protein</fullName>
    </submittedName>
</protein>
<dbReference type="AlphaFoldDB" id="A0A8H3FQY8"/>
<dbReference type="OrthoDB" id="5296889at2759"/>